<dbReference type="EMBL" id="GBXM01027837">
    <property type="protein sequence ID" value="JAH80740.1"/>
    <property type="molecule type" value="Transcribed_RNA"/>
</dbReference>
<accession>A0A0E9VTU4</accession>
<reference evidence="1" key="1">
    <citation type="submission" date="2014-11" db="EMBL/GenBank/DDBJ databases">
        <authorList>
            <person name="Amaro Gonzalez C."/>
        </authorList>
    </citation>
    <scope>NUCLEOTIDE SEQUENCE</scope>
</reference>
<reference evidence="1" key="2">
    <citation type="journal article" date="2015" name="Fish Shellfish Immunol.">
        <title>Early steps in the European eel (Anguilla anguilla)-Vibrio vulnificus interaction in the gills: Role of the RtxA13 toxin.</title>
        <authorList>
            <person name="Callol A."/>
            <person name="Pajuelo D."/>
            <person name="Ebbesson L."/>
            <person name="Teles M."/>
            <person name="MacKenzie S."/>
            <person name="Amaro C."/>
        </authorList>
    </citation>
    <scope>NUCLEOTIDE SEQUENCE</scope>
</reference>
<proteinExistence type="predicted"/>
<evidence type="ECO:0000313" key="1">
    <source>
        <dbReference type="EMBL" id="JAH80740.1"/>
    </source>
</evidence>
<protein>
    <submittedName>
        <fullName evidence="1">Uncharacterized protein</fullName>
    </submittedName>
</protein>
<sequence length="43" mass="4782">MDATQCRRHSQYLTPPSITLPSISNGVAAIFKKEIIVARLILK</sequence>
<organism evidence="1">
    <name type="scientific">Anguilla anguilla</name>
    <name type="common">European freshwater eel</name>
    <name type="synonym">Muraena anguilla</name>
    <dbReference type="NCBI Taxonomy" id="7936"/>
    <lineage>
        <taxon>Eukaryota</taxon>
        <taxon>Metazoa</taxon>
        <taxon>Chordata</taxon>
        <taxon>Craniata</taxon>
        <taxon>Vertebrata</taxon>
        <taxon>Euteleostomi</taxon>
        <taxon>Actinopterygii</taxon>
        <taxon>Neopterygii</taxon>
        <taxon>Teleostei</taxon>
        <taxon>Anguilliformes</taxon>
        <taxon>Anguillidae</taxon>
        <taxon>Anguilla</taxon>
    </lineage>
</organism>
<name>A0A0E9VTU4_ANGAN</name>
<dbReference type="AlphaFoldDB" id="A0A0E9VTU4"/>